<reference evidence="1 2" key="1">
    <citation type="journal article" date="2022" name="bioRxiv">
        <title>The genome of the oomycete Peronosclerospora sorghi, a cosmopolitan pathogen of maize and sorghum, is inflated with dispersed pseudogenes.</title>
        <authorList>
            <person name="Fletcher K."/>
            <person name="Martin F."/>
            <person name="Isakeit T."/>
            <person name="Cavanaugh K."/>
            <person name="Magill C."/>
            <person name="Michelmore R."/>
        </authorList>
    </citation>
    <scope>NUCLEOTIDE SEQUENCE [LARGE SCALE GENOMIC DNA]</scope>
    <source>
        <strain evidence="1">P6</strain>
    </source>
</reference>
<protein>
    <submittedName>
        <fullName evidence="1">Uncharacterized protein</fullName>
    </submittedName>
</protein>
<dbReference type="EMBL" id="CM047587">
    <property type="protein sequence ID" value="KAI9906711.1"/>
    <property type="molecule type" value="Genomic_DNA"/>
</dbReference>
<evidence type="ECO:0000313" key="1">
    <source>
        <dbReference type="EMBL" id="KAI9906711.1"/>
    </source>
</evidence>
<comment type="caution">
    <text evidence="1">The sequence shown here is derived from an EMBL/GenBank/DDBJ whole genome shotgun (WGS) entry which is preliminary data.</text>
</comment>
<name>A0ACC0VMK3_9STRA</name>
<proteinExistence type="predicted"/>
<gene>
    <name evidence="1" type="ORF">PsorP6_016465</name>
</gene>
<keyword evidence="2" id="KW-1185">Reference proteome</keyword>
<evidence type="ECO:0000313" key="2">
    <source>
        <dbReference type="Proteomes" id="UP001163321"/>
    </source>
</evidence>
<organism evidence="1 2">
    <name type="scientific">Peronosclerospora sorghi</name>
    <dbReference type="NCBI Taxonomy" id="230839"/>
    <lineage>
        <taxon>Eukaryota</taxon>
        <taxon>Sar</taxon>
        <taxon>Stramenopiles</taxon>
        <taxon>Oomycota</taxon>
        <taxon>Peronosporomycetes</taxon>
        <taxon>Peronosporales</taxon>
        <taxon>Peronosporaceae</taxon>
        <taxon>Peronosclerospora</taxon>
    </lineage>
</organism>
<dbReference type="Proteomes" id="UP001163321">
    <property type="component" value="Chromosome 8"/>
</dbReference>
<accession>A0ACC0VMK3</accession>
<sequence>MTCSPAVHVSKLKFVKNFPDRLSPSPVTNDPTRQAQLQVRSQVRALDLRMRWKNSDGAMAKQSQTYATRCWMINSNQMIQEHNDFRRAYEGGVATL</sequence>